<feature type="domain" description="MPN" evidence="7">
    <location>
        <begin position="110"/>
        <end position="232"/>
    </location>
</feature>
<dbReference type="OrthoDB" id="9804482at2"/>
<dbReference type="NCBIfam" id="TIGR00608">
    <property type="entry name" value="radc"/>
    <property type="match status" value="1"/>
</dbReference>
<dbReference type="InterPro" id="IPR037518">
    <property type="entry name" value="MPN"/>
</dbReference>
<name>A0A1H2Q5X8_9FLAO</name>
<dbReference type="PANTHER" id="PTHR30471:SF3">
    <property type="entry name" value="UPF0758 PROTEIN YEES-RELATED"/>
    <property type="match status" value="1"/>
</dbReference>
<dbReference type="RefSeq" id="WP_090293736.1">
    <property type="nucleotide sequence ID" value="NZ_FNKI01000002.1"/>
</dbReference>
<keyword evidence="4" id="KW-0862">Zinc</keyword>
<accession>A0A1H2Q5X8</accession>
<evidence type="ECO:0000256" key="6">
    <source>
        <dbReference type="RuleBase" id="RU003797"/>
    </source>
</evidence>
<dbReference type="CDD" id="cd08071">
    <property type="entry name" value="MPN_DUF2466"/>
    <property type="match status" value="1"/>
</dbReference>
<dbReference type="Pfam" id="PF04002">
    <property type="entry name" value="RadC"/>
    <property type="match status" value="1"/>
</dbReference>
<evidence type="ECO:0000256" key="5">
    <source>
        <dbReference type="ARBA" id="ARBA00023049"/>
    </source>
</evidence>
<dbReference type="GO" id="GO:0008237">
    <property type="term" value="F:metallopeptidase activity"/>
    <property type="evidence" value="ECO:0007669"/>
    <property type="project" value="UniProtKB-KW"/>
</dbReference>
<gene>
    <name evidence="8" type="ORF">SAMN04487892_0062</name>
</gene>
<dbReference type="InterPro" id="IPR025657">
    <property type="entry name" value="RadC_JAB"/>
</dbReference>
<keyword evidence="3" id="KW-0378">Hydrolase</keyword>
<evidence type="ECO:0000256" key="4">
    <source>
        <dbReference type="ARBA" id="ARBA00022833"/>
    </source>
</evidence>
<organism evidence="8 9">
    <name type="scientific">Flagellimonas zhangzhouensis</name>
    <dbReference type="NCBI Taxonomy" id="1073328"/>
    <lineage>
        <taxon>Bacteria</taxon>
        <taxon>Pseudomonadati</taxon>
        <taxon>Bacteroidota</taxon>
        <taxon>Flavobacteriia</taxon>
        <taxon>Flavobacteriales</taxon>
        <taxon>Flavobacteriaceae</taxon>
        <taxon>Flagellimonas</taxon>
    </lineage>
</organism>
<dbReference type="Gene3D" id="3.40.140.10">
    <property type="entry name" value="Cytidine Deaminase, domain 2"/>
    <property type="match status" value="1"/>
</dbReference>
<evidence type="ECO:0000259" key="7">
    <source>
        <dbReference type="PROSITE" id="PS50249"/>
    </source>
</evidence>
<dbReference type="PROSITE" id="PS50249">
    <property type="entry name" value="MPN"/>
    <property type="match status" value="1"/>
</dbReference>
<protein>
    <submittedName>
        <fullName evidence="8">DNA repair protein RadC</fullName>
    </submittedName>
</protein>
<dbReference type="PANTHER" id="PTHR30471">
    <property type="entry name" value="DNA REPAIR PROTEIN RADC"/>
    <property type="match status" value="1"/>
</dbReference>
<dbReference type="GO" id="GO:0046872">
    <property type="term" value="F:metal ion binding"/>
    <property type="evidence" value="ECO:0007669"/>
    <property type="project" value="UniProtKB-KW"/>
</dbReference>
<keyword evidence="5" id="KW-0482">Metalloprotease</keyword>
<dbReference type="AlphaFoldDB" id="A0A1H2Q5X8"/>
<keyword evidence="2" id="KW-0479">Metal-binding</keyword>
<keyword evidence="1" id="KW-0645">Protease</keyword>
<reference evidence="9" key="1">
    <citation type="submission" date="2016-10" db="EMBL/GenBank/DDBJ databases">
        <authorList>
            <person name="Varghese N."/>
            <person name="Submissions S."/>
        </authorList>
    </citation>
    <scope>NUCLEOTIDE SEQUENCE [LARGE SCALE GENOMIC DNA]</scope>
    <source>
        <strain evidence="9">DSM 25030</strain>
    </source>
</reference>
<dbReference type="Proteomes" id="UP000199592">
    <property type="component" value="Unassembled WGS sequence"/>
</dbReference>
<evidence type="ECO:0000256" key="3">
    <source>
        <dbReference type="ARBA" id="ARBA00022801"/>
    </source>
</evidence>
<evidence type="ECO:0000313" key="8">
    <source>
        <dbReference type="EMBL" id="SDW02074.1"/>
    </source>
</evidence>
<dbReference type="PROSITE" id="PS01302">
    <property type="entry name" value="UPF0758"/>
    <property type="match status" value="1"/>
</dbReference>
<proteinExistence type="inferred from homology"/>
<sequence>MQEKLASFSIKNWADDDRPREKLVQKGSFALSDAELIAILIGSGSKDESAVELSKRILASVDHNLNEVGKLSVNQLMRFKGIGEAKAVTIAAALEIGRRRRGEDTKKITKIASSHDAFELLYPLIGELQHEEFWIVYLNNSNKVIHKSQLSKGGITGTLVDVRLVLKQALELGSVGIILAHNHPSGTLMPSNADKQITQKLKIASDALDIKVLDHLIIAQHEYLSFADQGIL</sequence>
<dbReference type="InterPro" id="IPR001405">
    <property type="entry name" value="UPF0758"/>
</dbReference>
<dbReference type="Pfam" id="PF20582">
    <property type="entry name" value="UPF0758_N"/>
    <property type="match status" value="1"/>
</dbReference>
<evidence type="ECO:0000256" key="1">
    <source>
        <dbReference type="ARBA" id="ARBA00022670"/>
    </source>
</evidence>
<evidence type="ECO:0000256" key="2">
    <source>
        <dbReference type="ARBA" id="ARBA00022723"/>
    </source>
</evidence>
<keyword evidence="9" id="KW-1185">Reference proteome</keyword>
<dbReference type="GO" id="GO:0006508">
    <property type="term" value="P:proteolysis"/>
    <property type="evidence" value="ECO:0007669"/>
    <property type="project" value="UniProtKB-KW"/>
</dbReference>
<dbReference type="STRING" id="1073328.SAMN05216294_1411"/>
<dbReference type="NCBIfam" id="NF000642">
    <property type="entry name" value="PRK00024.1"/>
    <property type="match status" value="1"/>
</dbReference>
<dbReference type="EMBL" id="FNMY01000001">
    <property type="protein sequence ID" value="SDW02074.1"/>
    <property type="molecule type" value="Genomic_DNA"/>
</dbReference>
<dbReference type="InterPro" id="IPR020891">
    <property type="entry name" value="UPF0758_CS"/>
</dbReference>
<dbReference type="InterPro" id="IPR046778">
    <property type="entry name" value="UPF0758_N"/>
</dbReference>
<evidence type="ECO:0000313" key="9">
    <source>
        <dbReference type="Proteomes" id="UP000199592"/>
    </source>
</evidence>
<comment type="similarity">
    <text evidence="6">Belongs to the UPF0758 family.</text>
</comment>